<feature type="transmembrane region" description="Helical" evidence="1">
    <location>
        <begin position="104"/>
        <end position="126"/>
    </location>
</feature>
<dbReference type="RefSeq" id="WP_378485482.1">
    <property type="nucleotide sequence ID" value="NZ_JBHUFB010000010.1"/>
</dbReference>
<feature type="transmembrane region" description="Helical" evidence="1">
    <location>
        <begin position="22"/>
        <end position="44"/>
    </location>
</feature>
<evidence type="ECO:0000313" key="2">
    <source>
        <dbReference type="EMBL" id="MFD1812976.1"/>
    </source>
</evidence>
<organism evidence="2 3">
    <name type="scientific">Rhodococcus gannanensis</name>
    <dbReference type="NCBI Taxonomy" id="1960308"/>
    <lineage>
        <taxon>Bacteria</taxon>
        <taxon>Bacillati</taxon>
        <taxon>Actinomycetota</taxon>
        <taxon>Actinomycetes</taxon>
        <taxon>Mycobacteriales</taxon>
        <taxon>Nocardiaceae</taxon>
        <taxon>Rhodococcus</taxon>
    </lineage>
</organism>
<keyword evidence="3" id="KW-1185">Reference proteome</keyword>
<keyword evidence="1" id="KW-0812">Transmembrane</keyword>
<dbReference type="Proteomes" id="UP001597286">
    <property type="component" value="Unassembled WGS sequence"/>
</dbReference>
<evidence type="ECO:0000313" key="3">
    <source>
        <dbReference type="Proteomes" id="UP001597286"/>
    </source>
</evidence>
<evidence type="ECO:0000256" key="1">
    <source>
        <dbReference type="SAM" id="Phobius"/>
    </source>
</evidence>
<sequence length="183" mass="18408">MTADTAQPTQTRPKADRVEVRFAARVVVGVTALSAVAGIVWGLLAPAQHFLVVSGGGAVSLTGESIHQFDAMALFVCFGLVVGVLSAVAVWARRELRGVVQFAGLLVGSLVGAAAAAVVGEGVVGIRYPSLDDLELGQIVAAPPGIGTLVALIAQPLAAAVVYAALVSFSPDPNLGRPADSSG</sequence>
<keyword evidence="1" id="KW-1133">Transmembrane helix</keyword>
<accession>A0ABW4P3H9</accession>
<feature type="transmembrane region" description="Helical" evidence="1">
    <location>
        <begin position="146"/>
        <end position="167"/>
    </location>
</feature>
<protein>
    <submittedName>
        <fullName evidence="2">DUF2567 domain-containing protein</fullName>
    </submittedName>
</protein>
<dbReference type="EMBL" id="JBHUFB010000010">
    <property type="protein sequence ID" value="MFD1812976.1"/>
    <property type="molecule type" value="Genomic_DNA"/>
</dbReference>
<feature type="transmembrane region" description="Helical" evidence="1">
    <location>
        <begin position="71"/>
        <end position="92"/>
    </location>
</feature>
<reference evidence="3" key="1">
    <citation type="journal article" date="2019" name="Int. J. Syst. Evol. Microbiol.">
        <title>The Global Catalogue of Microorganisms (GCM) 10K type strain sequencing project: providing services to taxonomists for standard genome sequencing and annotation.</title>
        <authorList>
            <consortium name="The Broad Institute Genomics Platform"/>
            <consortium name="The Broad Institute Genome Sequencing Center for Infectious Disease"/>
            <person name="Wu L."/>
            <person name="Ma J."/>
        </authorList>
    </citation>
    <scope>NUCLEOTIDE SEQUENCE [LARGE SCALE GENOMIC DNA]</scope>
    <source>
        <strain evidence="3">DT72</strain>
    </source>
</reference>
<comment type="caution">
    <text evidence="2">The sequence shown here is derived from an EMBL/GenBank/DDBJ whole genome shotgun (WGS) entry which is preliminary data.</text>
</comment>
<dbReference type="InterPro" id="IPR021213">
    <property type="entry name" value="DUF2567"/>
</dbReference>
<name>A0ABW4P3H9_9NOCA</name>
<keyword evidence="1" id="KW-0472">Membrane</keyword>
<proteinExistence type="predicted"/>
<dbReference type="Pfam" id="PF10821">
    <property type="entry name" value="DUF2567"/>
    <property type="match status" value="1"/>
</dbReference>
<gene>
    <name evidence="2" type="ORF">ACFSJG_12175</name>
</gene>